<dbReference type="PANTHER" id="PTHR21393:SF0">
    <property type="entry name" value="SMALL RIBOSOMAL SUBUNIT PROTEIN MS27"/>
    <property type="match status" value="1"/>
</dbReference>
<dbReference type="EMBL" id="MTYJ01000081">
    <property type="protein sequence ID" value="OQV15880.1"/>
    <property type="molecule type" value="Genomic_DNA"/>
</dbReference>
<dbReference type="InterPro" id="IPR019266">
    <property type="entry name" value="Ribosomal_mS27"/>
</dbReference>
<dbReference type="OrthoDB" id="19830at2759"/>
<accession>A0A1W0WKZ1</accession>
<gene>
    <name evidence="2" type="ORF">BV898_09976</name>
</gene>
<reference evidence="3" key="1">
    <citation type="submission" date="2017-01" db="EMBL/GenBank/DDBJ databases">
        <title>Comparative genomics of anhydrobiosis in the tardigrade Hypsibius dujardini.</title>
        <authorList>
            <person name="Yoshida Y."/>
            <person name="Koutsovoulos G."/>
            <person name="Laetsch D."/>
            <person name="Stevens L."/>
            <person name="Kumar S."/>
            <person name="Horikawa D."/>
            <person name="Ishino K."/>
            <person name="Komine S."/>
            <person name="Tomita M."/>
            <person name="Blaxter M."/>
            <person name="Arakawa K."/>
        </authorList>
    </citation>
    <scope>NUCLEOTIDE SEQUENCE [LARGE SCALE GENOMIC DNA]</scope>
    <source>
        <strain evidence="3">Z151</strain>
    </source>
</reference>
<keyword evidence="3" id="KW-1185">Reference proteome</keyword>
<dbReference type="Pfam" id="PF10037">
    <property type="entry name" value="MRP-S27"/>
    <property type="match status" value="1"/>
</dbReference>
<organism evidence="2 3">
    <name type="scientific">Hypsibius exemplaris</name>
    <name type="common">Freshwater tardigrade</name>
    <dbReference type="NCBI Taxonomy" id="2072580"/>
    <lineage>
        <taxon>Eukaryota</taxon>
        <taxon>Metazoa</taxon>
        <taxon>Ecdysozoa</taxon>
        <taxon>Tardigrada</taxon>
        <taxon>Eutardigrada</taxon>
        <taxon>Parachela</taxon>
        <taxon>Hypsibioidea</taxon>
        <taxon>Hypsibiidae</taxon>
        <taxon>Hypsibius</taxon>
    </lineage>
</organism>
<comment type="caution">
    <text evidence="2">The sequence shown here is derived from an EMBL/GenBank/DDBJ whole genome shotgun (WGS) entry which is preliminary data.</text>
</comment>
<dbReference type="GO" id="GO:0005739">
    <property type="term" value="C:mitochondrion"/>
    <property type="evidence" value="ECO:0007669"/>
    <property type="project" value="UniProtKB-SubCell"/>
</dbReference>
<sequence>MALVRRFILLERSICGAGSALRAGCRNYSFLPASYHLDDTWAKRLDSSFVKQIRLEQFFNELRKKFEADGMGSPLDVDIFATAVQRPEDLDSLHELLVFLRNSKNTPLTRSSTFNAVIRTHLDLERYDDLMKILADKIKYGIFLDHYTANLLMDKFIELKRLPDAVRVAIDLMFQEDFDHP</sequence>
<proteinExistence type="predicted"/>
<evidence type="ECO:0000256" key="1">
    <source>
        <dbReference type="ARBA" id="ARBA00004173"/>
    </source>
</evidence>
<dbReference type="AlphaFoldDB" id="A0A1W0WKZ1"/>
<protein>
    <submittedName>
        <fullName evidence="2">Uncharacterized protein</fullName>
    </submittedName>
</protein>
<dbReference type="InterPro" id="IPR034913">
    <property type="entry name" value="mS27/PTCD2"/>
</dbReference>
<comment type="subcellular location">
    <subcellularLocation>
        <location evidence="1">Mitochondrion</location>
    </subcellularLocation>
</comment>
<evidence type="ECO:0000313" key="3">
    <source>
        <dbReference type="Proteomes" id="UP000192578"/>
    </source>
</evidence>
<name>A0A1W0WKZ1_HYPEX</name>
<dbReference type="Proteomes" id="UP000192578">
    <property type="component" value="Unassembled WGS sequence"/>
</dbReference>
<evidence type="ECO:0000313" key="2">
    <source>
        <dbReference type="EMBL" id="OQV15880.1"/>
    </source>
</evidence>
<dbReference type="PANTHER" id="PTHR21393">
    <property type="entry name" value="MITOCHONDRIAL 28S RIBOSOMAL PROTEIN S27"/>
    <property type="match status" value="1"/>
</dbReference>